<dbReference type="Pfam" id="PF17409">
    <property type="entry name" value="MoaF_C"/>
    <property type="match status" value="1"/>
</dbReference>
<reference evidence="3 4" key="1">
    <citation type="submission" date="2019-03" db="EMBL/GenBank/DDBJ databases">
        <title>Genomic Encyclopedia of Type Strains, Phase III (KMG-III): the genomes of soil and plant-associated and newly described type strains.</title>
        <authorList>
            <person name="Whitman W."/>
        </authorList>
    </citation>
    <scope>NUCLEOTIDE SEQUENCE [LARGE SCALE GENOMIC DNA]</scope>
    <source>
        <strain evidence="3 4">CGMCC 1.7002</strain>
    </source>
</reference>
<feature type="domain" description="MoaF C-terminal" evidence="2">
    <location>
        <begin position="143"/>
        <end position="251"/>
    </location>
</feature>
<evidence type="ECO:0000313" key="4">
    <source>
        <dbReference type="Proteomes" id="UP000295391"/>
    </source>
</evidence>
<feature type="domain" description="Molybdenum cofactor biosynthesis protein F N-terminal" evidence="1">
    <location>
        <begin position="9"/>
        <end position="112"/>
    </location>
</feature>
<dbReference type="InterPro" id="IPR024724">
    <property type="entry name" value="MoaF_N"/>
</dbReference>
<dbReference type="EMBL" id="SNYR01000003">
    <property type="protein sequence ID" value="TDQ62064.1"/>
    <property type="molecule type" value="Genomic_DNA"/>
</dbReference>
<keyword evidence="4" id="KW-1185">Reference proteome</keyword>
<gene>
    <name evidence="3" type="ORF">ATL17_3168</name>
</gene>
<evidence type="ECO:0000313" key="3">
    <source>
        <dbReference type="EMBL" id="TDQ62064.1"/>
    </source>
</evidence>
<dbReference type="OrthoDB" id="8537304at2"/>
<comment type="caution">
    <text evidence="3">The sequence shown here is derived from an EMBL/GenBank/DDBJ whole genome shotgun (WGS) entry which is preliminary data.</text>
</comment>
<evidence type="ECO:0000259" key="1">
    <source>
        <dbReference type="Pfam" id="PF10703"/>
    </source>
</evidence>
<sequence length="262" mass="29440">MSEQARPADWKNYDDFAAGIDHNRLPTTDELIGKDFAISFKDGRKLALKFTARDKVDWQENGQSGSDWCEVINLAPNTYFIDMVFADRPKDADTVIINVSTGRVLSIYAHIRSVEEAAGDPQVEQIFRPGTLDGAEISGPEPAETRDLIGLRAHYTYSPNHVYEHTYLSSTRYAWQNLVGVQRGHGDVDLATTYKFDEGQYIFTFREYLIPVASTFFHDFNEMRSTGKFLGIEGDGSIANNPAGAFIRKASMTYYLPGQEPV</sequence>
<dbReference type="AlphaFoldDB" id="A0A4R6VGC1"/>
<dbReference type="Pfam" id="PF10703">
    <property type="entry name" value="MoaF"/>
    <property type="match status" value="1"/>
</dbReference>
<protein>
    <submittedName>
        <fullName evidence="3">Molybdenum cofactor biosynthesis protein F</fullName>
    </submittedName>
</protein>
<proteinExistence type="predicted"/>
<dbReference type="Proteomes" id="UP000295391">
    <property type="component" value="Unassembled WGS sequence"/>
</dbReference>
<accession>A0A4R6VGC1</accession>
<name>A0A4R6VGC1_9HYPH</name>
<dbReference type="InterPro" id="IPR035348">
    <property type="entry name" value="MoaF_C"/>
</dbReference>
<organism evidence="3 4">
    <name type="scientific">Maritalea mobilis</name>
    <dbReference type="NCBI Taxonomy" id="483324"/>
    <lineage>
        <taxon>Bacteria</taxon>
        <taxon>Pseudomonadati</taxon>
        <taxon>Pseudomonadota</taxon>
        <taxon>Alphaproteobacteria</taxon>
        <taxon>Hyphomicrobiales</taxon>
        <taxon>Devosiaceae</taxon>
        <taxon>Maritalea</taxon>
    </lineage>
</organism>
<dbReference type="Gene3D" id="2.40.128.20">
    <property type="match status" value="1"/>
</dbReference>
<dbReference type="InterPro" id="IPR012674">
    <property type="entry name" value="Calycin"/>
</dbReference>
<evidence type="ECO:0000259" key="2">
    <source>
        <dbReference type="Pfam" id="PF17409"/>
    </source>
</evidence>
<dbReference type="RefSeq" id="WP_133573735.1">
    <property type="nucleotide sequence ID" value="NZ_SNYR01000003.1"/>
</dbReference>